<dbReference type="Gene3D" id="1.10.150.650">
    <property type="match status" value="1"/>
</dbReference>
<gene>
    <name evidence="2" type="ORF">COB11_07440</name>
</gene>
<dbReference type="AlphaFoldDB" id="A0A2A4YCG9"/>
<comment type="caution">
    <text evidence="2">The sequence shown here is derived from an EMBL/GenBank/DDBJ whole genome shotgun (WGS) entry which is preliminary data.</text>
</comment>
<protein>
    <submittedName>
        <fullName evidence="2">Phosphatase</fullName>
    </submittedName>
</protein>
<proteinExistence type="predicted"/>
<reference evidence="3" key="1">
    <citation type="submission" date="2017-08" db="EMBL/GenBank/DDBJ databases">
        <title>A dynamic microbial community with high functional redundancy inhabits the cold, oxic subseafloor aquifer.</title>
        <authorList>
            <person name="Tully B.J."/>
            <person name="Wheat C.G."/>
            <person name="Glazer B.T."/>
            <person name="Huber J.A."/>
        </authorList>
    </citation>
    <scope>NUCLEOTIDE SEQUENCE [LARGE SCALE GENOMIC DNA]</scope>
</reference>
<dbReference type="InterPro" id="IPR003141">
    <property type="entry name" value="Pol/His_phosphatase_N"/>
</dbReference>
<evidence type="ECO:0000259" key="1">
    <source>
        <dbReference type="SMART" id="SM00481"/>
    </source>
</evidence>
<evidence type="ECO:0000313" key="3">
    <source>
        <dbReference type="Proteomes" id="UP000217838"/>
    </source>
</evidence>
<dbReference type="InterPro" id="IPR016195">
    <property type="entry name" value="Pol/histidinol_Pase-like"/>
</dbReference>
<evidence type="ECO:0000313" key="2">
    <source>
        <dbReference type="EMBL" id="PCI92414.1"/>
    </source>
</evidence>
<accession>A0A2A4YCG9</accession>
<dbReference type="PANTHER" id="PTHR42924">
    <property type="entry name" value="EXONUCLEASE"/>
    <property type="match status" value="1"/>
</dbReference>
<dbReference type="InterPro" id="IPR004013">
    <property type="entry name" value="PHP_dom"/>
</dbReference>
<feature type="domain" description="Polymerase/histidinol phosphatase N-terminal" evidence="1">
    <location>
        <begin position="5"/>
        <end position="71"/>
    </location>
</feature>
<dbReference type="GO" id="GO:0035312">
    <property type="term" value="F:5'-3' DNA exonuclease activity"/>
    <property type="evidence" value="ECO:0007669"/>
    <property type="project" value="TreeGrafter"/>
</dbReference>
<dbReference type="Gene3D" id="3.20.20.140">
    <property type="entry name" value="Metal-dependent hydrolases"/>
    <property type="match status" value="1"/>
</dbReference>
<name>A0A2A4YCG9_UNCAE</name>
<dbReference type="SUPFAM" id="SSF89550">
    <property type="entry name" value="PHP domain-like"/>
    <property type="match status" value="1"/>
</dbReference>
<dbReference type="CDD" id="cd07438">
    <property type="entry name" value="PHP_HisPPase_AMP"/>
    <property type="match status" value="1"/>
</dbReference>
<dbReference type="EMBL" id="NVUU01000105">
    <property type="protein sequence ID" value="PCI92414.1"/>
    <property type="molecule type" value="Genomic_DNA"/>
</dbReference>
<dbReference type="GO" id="GO:0004534">
    <property type="term" value="F:5'-3' RNA exonuclease activity"/>
    <property type="evidence" value="ECO:0007669"/>
    <property type="project" value="TreeGrafter"/>
</dbReference>
<dbReference type="InterPro" id="IPR052018">
    <property type="entry name" value="PHP_domain"/>
</dbReference>
<dbReference type="Pfam" id="PF02811">
    <property type="entry name" value="PHP"/>
    <property type="match status" value="1"/>
</dbReference>
<sequence>MEFRADMHCHSECSDGSLSPLELLSLAKEKGLSGLSITDHDTVEAYRKDVLEKAEELGIEICTGVEFSCQINGTNVHLLGYNLDLNSKPLLELCKRHQVRRKNRNDEILRLLDQHGFPVKQEDLAESSHGKVIGRPHIAQVMLNKGYVASIKEAFNHYIGDNKCCYCPGESFSVEETIKVIREAGGKAFIAHPHLVKKGGVLRALLEMPFDGIECYYALFNRSANEKWLNVGKDKGWLISGGSDFHGELKPQIPLGASYVDRDTFDAITSKVLNDIR</sequence>
<organism evidence="2 3">
    <name type="scientific">Aerophobetes bacterium</name>
    <dbReference type="NCBI Taxonomy" id="2030807"/>
    <lineage>
        <taxon>Bacteria</taxon>
        <taxon>Candidatus Aerophobota</taxon>
    </lineage>
</organism>
<dbReference type="Proteomes" id="UP000217838">
    <property type="component" value="Unassembled WGS sequence"/>
</dbReference>
<dbReference type="PANTHER" id="PTHR42924:SF3">
    <property type="entry name" value="POLYMERASE_HISTIDINOL PHOSPHATASE N-TERMINAL DOMAIN-CONTAINING PROTEIN"/>
    <property type="match status" value="1"/>
</dbReference>
<dbReference type="SMART" id="SM00481">
    <property type="entry name" value="POLIIIAc"/>
    <property type="match status" value="1"/>
</dbReference>